<dbReference type="EMBL" id="MDKC01000003">
    <property type="protein sequence ID" value="ODG93132.1"/>
    <property type="molecule type" value="Genomic_DNA"/>
</dbReference>
<keyword evidence="1" id="KW-1133">Transmembrane helix</keyword>
<feature type="domain" description="WxL Interacting Protein host binding" evidence="4">
    <location>
        <begin position="160"/>
        <end position="294"/>
    </location>
</feature>
<keyword evidence="1" id="KW-0472">Membrane</keyword>
<feature type="domain" description="WxL Interacting Protein peptidoglycan binding" evidence="3">
    <location>
        <begin position="28"/>
        <end position="147"/>
    </location>
</feature>
<proteinExistence type="predicted"/>
<dbReference type="Proteomes" id="UP000094580">
    <property type="component" value="Unassembled WGS sequence"/>
</dbReference>
<feature type="transmembrane region" description="Helical" evidence="1">
    <location>
        <begin position="308"/>
        <end position="326"/>
    </location>
</feature>
<dbReference type="RefSeq" id="WP_069032750.1">
    <property type="nucleotide sequence ID" value="NZ_MDKC01000003.1"/>
</dbReference>
<evidence type="ECO:0000313" key="6">
    <source>
        <dbReference type="Proteomes" id="UP000094580"/>
    </source>
</evidence>
<dbReference type="InterPro" id="IPR010317">
    <property type="entry name" value="WxLIP_PGBD"/>
</dbReference>
<evidence type="ECO:0000256" key="2">
    <source>
        <dbReference type="SAM" id="SignalP"/>
    </source>
</evidence>
<evidence type="ECO:0000259" key="4">
    <source>
        <dbReference type="Pfam" id="PF11797"/>
    </source>
</evidence>
<protein>
    <submittedName>
        <fullName evidence="5">Cell surface protein</fullName>
    </submittedName>
</protein>
<sequence length="333" mass="37853">MNVLKKFMIILFLININNFHASAAEMNFAVSPVIPTNQIDQSKTYFDLKMKPGQKQILKVQIKNNTDKNIVVEAKANSAITNSNGIADYSISNPKVDNTLDIPFTNIAKVKKETKIQAKSEATVEITIEMPKQQFDGVILGGLHFSEEEDGGQAKKEDGSIQIKNKYAYVIGVLLRETDKVIKPDLKLNEIKPTQINARNVVTANLQNIEPAMLKNLSVDAKVYTEQGKKILHETKKENLRMAPNSNFDYAISWDRQAFESGTYRLEMKATDGEQTWDWTRTFTIRDNTAEKLNTTAVDVERDYSIRYLIGGSLFFLLIIFIFFLVRRSKKKD</sequence>
<comment type="caution">
    <text evidence="5">The sequence shown here is derived from an EMBL/GenBank/DDBJ whole genome shotgun (WGS) entry which is preliminary data.</text>
</comment>
<keyword evidence="2" id="KW-0732">Signal</keyword>
<feature type="signal peptide" evidence="2">
    <location>
        <begin position="1"/>
        <end position="23"/>
    </location>
</feature>
<keyword evidence="1" id="KW-0812">Transmembrane</keyword>
<dbReference type="InterPro" id="IPR021759">
    <property type="entry name" value="WxLIP_HBD"/>
</dbReference>
<gene>
    <name evidence="5" type="ORF">BED47_16620</name>
</gene>
<dbReference type="Pfam" id="PF11797">
    <property type="entry name" value="WxLIP_HBD"/>
    <property type="match status" value="1"/>
</dbReference>
<evidence type="ECO:0000256" key="1">
    <source>
        <dbReference type="SAM" id="Phobius"/>
    </source>
</evidence>
<name>A0ABX2ZX38_9BACI</name>
<reference evidence="5 6" key="1">
    <citation type="submission" date="2016-07" db="EMBL/GenBank/DDBJ databases">
        <authorList>
            <person name="Townsley L."/>
            <person name="Shank E.A."/>
        </authorList>
    </citation>
    <scope>NUCLEOTIDE SEQUENCE [LARGE SCALE GENOMIC DNA]</scope>
    <source>
        <strain evidence="5 6">CH01</strain>
    </source>
</reference>
<dbReference type="Pfam" id="PF06030">
    <property type="entry name" value="WxLIP_PGBD"/>
    <property type="match status" value="1"/>
</dbReference>
<feature type="chain" id="PRO_5046876424" evidence="2">
    <location>
        <begin position="24"/>
        <end position="333"/>
    </location>
</feature>
<accession>A0ABX2ZX38</accession>
<evidence type="ECO:0000259" key="3">
    <source>
        <dbReference type="Pfam" id="PF06030"/>
    </source>
</evidence>
<evidence type="ECO:0000313" key="5">
    <source>
        <dbReference type="EMBL" id="ODG93132.1"/>
    </source>
</evidence>
<organism evidence="5 6">
    <name type="scientific">Gottfriedia luciferensis</name>
    <dbReference type="NCBI Taxonomy" id="178774"/>
    <lineage>
        <taxon>Bacteria</taxon>
        <taxon>Bacillati</taxon>
        <taxon>Bacillota</taxon>
        <taxon>Bacilli</taxon>
        <taxon>Bacillales</taxon>
        <taxon>Bacillaceae</taxon>
        <taxon>Gottfriedia</taxon>
    </lineage>
</organism>
<keyword evidence="6" id="KW-1185">Reference proteome</keyword>